<evidence type="ECO:0000313" key="1">
    <source>
        <dbReference type="EMBL" id="ONI37893.1"/>
    </source>
</evidence>
<keyword evidence="2" id="KW-1185">Reference proteome</keyword>
<accession>A0ACC8X7T1</accession>
<gene>
    <name evidence="1" type="ORF">AN396_12105</name>
</gene>
<organism evidence="1 2">
    <name type="scientific">Candidatus Epulonipiscium fishelsonii</name>
    <dbReference type="NCBI Taxonomy" id="77094"/>
    <lineage>
        <taxon>Bacteria</taxon>
        <taxon>Bacillati</taxon>
        <taxon>Bacillota</taxon>
        <taxon>Clostridia</taxon>
        <taxon>Lachnospirales</taxon>
        <taxon>Lachnospiraceae</taxon>
        <taxon>Candidatus Epulonipiscium</taxon>
    </lineage>
</organism>
<sequence>MNAKFSLLNLFRNETAEWDTKTWQTLLLSAIGAGISLYKYYPGVVDEFQQKFVSWINADKKDEDNSNPMLALMILGVVLIYFNNLTENTKTAPALPKLDEEILPLMPEVHEPVPPVMPIPPAMPEVYKPVPPVMPVPPVIPEGYKPVPPAMPEVYKSVPPSEQPIFTVK</sequence>
<dbReference type="Proteomes" id="UP000188605">
    <property type="component" value="Unassembled WGS sequence"/>
</dbReference>
<protein>
    <submittedName>
        <fullName evidence="1">Uncharacterized protein</fullName>
    </submittedName>
</protein>
<evidence type="ECO:0000313" key="2">
    <source>
        <dbReference type="Proteomes" id="UP000188605"/>
    </source>
</evidence>
<dbReference type="EMBL" id="LJDB01000102">
    <property type="protein sequence ID" value="ONI37893.1"/>
    <property type="molecule type" value="Genomic_DNA"/>
</dbReference>
<comment type="caution">
    <text evidence="1">The sequence shown here is derived from an EMBL/GenBank/DDBJ whole genome shotgun (WGS) entry which is preliminary data.</text>
</comment>
<proteinExistence type="predicted"/>
<reference evidence="1" key="1">
    <citation type="submission" date="2016-08" db="EMBL/GenBank/DDBJ databases">
        <authorList>
            <person name="Ngugi D.K."/>
            <person name="Miyake S."/>
            <person name="Stingl U."/>
        </authorList>
    </citation>
    <scope>NUCLEOTIDE SEQUENCE</scope>
    <source>
        <strain evidence="1">SCG-B11WGA-EpuloA1</strain>
    </source>
</reference>
<name>A0ACC8X7T1_9FIRM</name>